<keyword evidence="3" id="KW-1185">Reference proteome</keyword>
<keyword evidence="1" id="KW-1133">Transmembrane helix</keyword>
<dbReference type="InterPro" id="IPR006750">
    <property type="entry name" value="YdcZ"/>
</dbReference>
<feature type="transmembrane region" description="Helical" evidence="1">
    <location>
        <begin position="6"/>
        <end position="23"/>
    </location>
</feature>
<dbReference type="EMBL" id="FQUH01000032">
    <property type="protein sequence ID" value="SHG14724.1"/>
    <property type="molecule type" value="Genomic_DNA"/>
</dbReference>
<dbReference type="PANTHER" id="PTHR34821">
    <property type="entry name" value="INNER MEMBRANE PROTEIN YDCZ"/>
    <property type="match status" value="1"/>
</dbReference>
<keyword evidence="1" id="KW-0812">Transmembrane</keyword>
<dbReference type="AlphaFoldDB" id="A0A1M5HFJ4"/>
<dbReference type="Pfam" id="PF04657">
    <property type="entry name" value="DMT_YdcZ"/>
    <property type="match status" value="1"/>
</dbReference>
<dbReference type="RefSeq" id="WP_072963544.1">
    <property type="nucleotide sequence ID" value="NZ_FQUH01000032.1"/>
</dbReference>
<evidence type="ECO:0000313" key="2">
    <source>
        <dbReference type="EMBL" id="SHG14724.1"/>
    </source>
</evidence>
<sequence>MNPVYILIAISVGVAIAMQSAVNNQLKNILGGSTMLASMISFIIGSVCLVCLCAISGERFTQLNQLQYSNSWQLTGGALGAFFVFGTTFLAPRIGIAAMISLVILGQIVTSLILDKYGFLGLPIRDISPTRLLGTALVLGGVLCVNYSSR</sequence>
<proteinExistence type="predicted"/>
<feature type="transmembrane region" description="Helical" evidence="1">
    <location>
        <begin position="98"/>
        <end position="120"/>
    </location>
</feature>
<feature type="transmembrane region" description="Helical" evidence="1">
    <location>
        <begin position="35"/>
        <end position="57"/>
    </location>
</feature>
<dbReference type="GO" id="GO:0005886">
    <property type="term" value="C:plasma membrane"/>
    <property type="evidence" value="ECO:0007669"/>
    <property type="project" value="TreeGrafter"/>
</dbReference>
<evidence type="ECO:0000313" key="3">
    <source>
        <dbReference type="Proteomes" id="UP000184159"/>
    </source>
</evidence>
<keyword evidence="1" id="KW-0472">Membrane</keyword>
<feature type="transmembrane region" description="Helical" evidence="1">
    <location>
        <begin position="132"/>
        <end position="149"/>
    </location>
</feature>
<feature type="transmembrane region" description="Helical" evidence="1">
    <location>
        <begin position="72"/>
        <end position="91"/>
    </location>
</feature>
<reference evidence="3" key="1">
    <citation type="submission" date="2016-11" db="EMBL/GenBank/DDBJ databases">
        <authorList>
            <person name="Varghese N."/>
            <person name="Submissions S."/>
        </authorList>
    </citation>
    <scope>NUCLEOTIDE SEQUENCE [LARGE SCALE GENOMIC DNA]</scope>
    <source>
        <strain evidence="3">DSM 21264</strain>
    </source>
</reference>
<protein>
    <submittedName>
        <fullName evidence="2">Transporter family-2 protein</fullName>
    </submittedName>
</protein>
<dbReference type="PANTHER" id="PTHR34821:SF2">
    <property type="entry name" value="INNER MEMBRANE PROTEIN YDCZ"/>
    <property type="match status" value="1"/>
</dbReference>
<name>A0A1M5HFJ4_VIBGA</name>
<organism evidence="2 3">
    <name type="scientific">Vibrio gazogenes DSM 21264 = NBRC 103151</name>
    <dbReference type="NCBI Taxonomy" id="1123492"/>
    <lineage>
        <taxon>Bacteria</taxon>
        <taxon>Pseudomonadati</taxon>
        <taxon>Pseudomonadota</taxon>
        <taxon>Gammaproteobacteria</taxon>
        <taxon>Vibrionales</taxon>
        <taxon>Vibrionaceae</taxon>
        <taxon>Vibrio</taxon>
    </lineage>
</organism>
<evidence type="ECO:0000256" key="1">
    <source>
        <dbReference type="SAM" id="Phobius"/>
    </source>
</evidence>
<dbReference type="Proteomes" id="UP000184159">
    <property type="component" value="Unassembled WGS sequence"/>
</dbReference>
<accession>A0A1M5HFJ4</accession>
<gene>
    <name evidence="2" type="ORF">SAMN02745781_04087</name>
</gene>